<dbReference type="PROSITE" id="PS00912">
    <property type="entry name" value="DHODEHASE_2"/>
    <property type="match status" value="1"/>
</dbReference>
<evidence type="ECO:0000313" key="15">
    <source>
        <dbReference type="Proteomes" id="UP000051236"/>
    </source>
</evidence>
<dbReference type="SUPFAM" id="SSF51395">
    <property type="entry name" value="FMN-linked oxidoreductases"/>
    <property type="match status" value="1"/>
</dbReference>
<dbReference type="InterPro" id="IPR012135">
    <property type="entry name" value="Dihydroorotate_DH_1_2"/>
</dbReference>
<keyword evidence="10" id="KW-0288">FMN</keyword>
<organism evidence="14 15">
    <name type="scientific">Agrilactobacillus composti DSM 18527 = JCM 14202</name>
    <dbReference type="NCBI Taxonomy" id="1423734"/>
    <lineage>
        <taxon>Bacteria</taxon>
        <taxon>Bacillati</taxon>
        <taxon>Bacillota</taxon>
        <taxon>Bacilli</taxon>
        <taxon>Lactobacillales</taxon>
        <taxon>Lactobacillaceae</taxon>
        <taxon>Agrilactobacillus</taxon>
    </lineage>
</organism>
<evidence type="ECO:0000256" key="8">
    <source>
        <dbReference type="ARBA" id="ARBA00022490"/>
    </source>
</evidence>
<dbReference type="InterPro" id="IPR050074">
    <property type="entry name" value="DHO_dehydrogenase"/>
</dbReference>
<dbReference type="InterPro" id="IPR005720">
    <property type="entry name" value="Dihydroorotate_DH_cat"/>
</dbReference>
<comment type="caution">
    <text evidence="14">The sequence shown here is derived from an EMBL/GenBank/DDBJ whole genome shotgun (WGS) entry which is preliminary data.</text>
</comment>
<dbReference type="GO" id="GO:0044205">
    <property type="term" value="P:'de novo' UMP biosynthetic process"/>
    <property type="evidence" value="ECO:0007669"/>
    <property type="project" value="UniProtKB-UniPathway"/>
</dbReference>
<evidence type="ECO:0000256" key="4">
    <source>
        <dbReference type="ARBA" id="ARBA00004725"/>
    </source>
</evidence>
<accession>A0A0R1XVY2</accession>
<evidence type="ECO:0000256" key="2">
    <source>
        <dbReference type="ARBA" id="ARBA00001917"/>
    </source>
</evidence>
<gene>
    <name evidence="14" type="ORF">FC83_GL000152</name>
</gene>
<dbReference type="UniPathway" id="UPA00070"/>
<comment type="subunit">
    <text evidence="6">Homodimer.</text>
</comment>
<dbReference type="PIRSF" id="PIRSF000164">
    <property type="entry name" value="DHO_oxidase"/>
    <property type="match status" value="1"/>
</dbReference>
<dbReference type="EC" id="1.3.98.1" evidence="7"/>
<protein>
    <recommendedName>
        <fullName evidence="7">dihydroorotate oxidase (fumarate)</fullName>
        <ecNumber evidence="7">1.3.98.1</ecNumber>
    </recommendedName>
</protein>
<dbReference type="InterPro" id="IPR001295">
    <property type="entry name" value="Dihydroorotate_DH_CS"/>
</dbReference>
<comment type="subcellular location">
    <subcellularLocation>
        <location evidence="3">Cytoplasm</location>
    </subcellularLocation>
</comment>
<dbReference type="InterPro" id="IPR023359">
    <property type="entry name" value="Dihydro_DH_chainA_dom2"/>
</dbReference>
<dbReference type="Gene3D" id="2.30.26.10">
    <property type="entry name" value="Dihydroorotate Dehydrogenase A, chain A, domain 2"/>
    <property type="match status" value="1"/>
</dbReference>
<evidence type="ECO:0000256" key="12">
    <source>
        <dbReference type="ARBA" id="ARBA00023002"/>
    </source>
</evidence>
<evidence type="ECO:0000256" key="3">
    <source>
        <dbReference type="ARBA" id="ARBA00004496"/>
    </source>
</evidence>
<proteinExistence type="inferred from homology"/>
<evidence type="ECO:0000256" key="9">
    <source>
        <dbReference type="ARBA" id="ARBA00022630"/>
    </source>
</evidence>
<dbReference type="InterPro" id="IPR013785">
    <property type="entry name" value="Aldolase_TIM"/>
</dbReference>
<dbReference type="Proteomes" id="UP000051236">
    <property type="component" value="Unassembled WGS sequence"/>
</dbReference>
<keyword evidence="11" id="KW-0665">Pyrimidine biosynthesis</keyword>
<dbReference type="STRING" id="1423734.FC83_GL000152"/>
<evidence type="ECO:0000256" key="5">
    <source>
        <dbReference type="ARBA" id="ARBA00008008"/>
    </source>
</evidence>
<comment type="similarity">
    <text evidence="5">Belongs to the dihydroorotate dehydrogenase family. Type 1 subfamily.</text>
</comment>
<dbReference type="PATRIC" id="fig|1423734.3.peg.152"/>
<evidence type="ECO:0000313" key="14">
    <source>
        <dbReference type="EMBL" id="KRM32868.1"/>
    </source>
</evidence>
<name>A0A0R1XVY2_9LACO</name>
<dbReference type="eggNOG" id="COG0167">
    <property type="taxonomic scope" value="Bacteria"/>
</dbReference>
<dbReference type="PANTHER" id="PTHR48109">
    <property type="entry name" value="DIHYDROOROTATE DEHYDROGENASE (QUINONE), MITOCHONDRIAL-RELATED"/>
    <property type="match status" value="1"/>
</dbReference>
<reference evidence="14 15" key="1">
    <citation type="journal article" date="2015" name="Genome Announc.">
        <title>Expanding the biotechnology potential of lactobacilli through comparative genomics of 213 strains and associated genera.</title>
        <authorList>
            <person name="Sun Z."/>
            <person name="Harris H.M."/>
            <person name="McCann A."/>
            <person name="Guo C."/>
            <person name="Argimon S."/>
            <person name="Zhang W."/>
            <person name="Yang X."/>
            <person name="Jeffery I.B."/>
            <person name="Cooney J.C."/>
            <person name="Kagawa T.F."/>
            <person name="Liu W."/>
            <person name="Song Y."/>
            <person name="Salvetti E."/>
            <person name="Wrobel A."/>
            <person name="Rasinkangas P."/>
            <person name="Parkhill J."/>
            <person name="Rea M.C."/>
            <person name="O'Sullivan O."/>
            <person name="Ritari J."/>
            <person name="Douillard F.P."/>
            <person name="Paul Ross R."/>
            <person name="Yang R."/>
            <person name="Briner A.E."/>
            <person name="Felis G.E."/>
            <person name="de Vos W.M."/>
            <person name="Barrangou R."/>
            <person name="Klaenhammer T.R."/>
            <person name="Caufield P.W."/>
            <person name="Cui Y."/>
            <person name="Zhang H."/>
            <person name="O'Toole P.W."/>
        </authorList>
    </citation>
    <scope>NUCLEOTIDE SEQUENCE [LARGE SCALE GENOMIC DNA]</scope>
    <source>
        <strain evidence="14 15">DSM 18527</strain>
    </source>
</reference>
<dbReference type="GO" id="GO:1990663">
    <property type="term" value="F:dihydroorotate dehydrogenase (fumarate) activity"/>
    <property type="evidence" value="ECO:0007669"/>
    <property type="project" value="UniProtKB-EC"/>
</dbReference>
<keyword evidence="15" id="KW-1185">Reference proteome</keyword>
<evidence type="ECO:0000256" key="6">
    <source>
        <dbReference type="ARBA" id="ARBA00011738"/>
    </source>
</evidence>
<dbReference type="CDD" id="cd04741">
    <property type="entry name" value="DHOD_1A_like"/>
    <property type="match status" value="1"/>
</dbReference>
<dbReference type="PANTHER" id="PTHR48109:SF1">
    <property type="entry name" value="DIHYDROOROTATE DEHYDROGENASE (FUMARATE)"/>
    <property type="match status" value="1"/>
</dbReference>
<dbReference type="PROSITE" id="PS00911">
    <property type="entry name" value="DHODEHASE_1"/>
    <property type="match status" value="1"/>
</dbReference>
<dbReference type="GO" id="GO:0005737">
    <property type="term" value="C:cytoplasm"/>
    <property type="evidence" value="ECO:0007669"/>
    <property type="project" value="UniProtKB-SubCell"/>
</dbReference>
<evidence type="ECO:0000256" key="7">
    <source>
        <dbReference type="ARBA" id="ARBA00011911"/>
    </source>
</evidence>
<dbReference type="EMBL" id="AZGA01000065">
    <property type="protein sequence ID" value="KRM32868.1"/>
    <property type="molecule type" value="Genomic_DNA"/>
</dbReference>
<dbReference type="InterPro" id="IPR033886">
    <property type="entry name" value="DHOD_1A"/>
</dbReference>
<dbReference type="AlphaFoldDB" id="A0A0R1XVY2"/>
<dbReference type="NCBIfam" id="NF002702">
    <property type="entry name" value="PRK02506.1"/>
    <property type="match status" value="1"/>
</dbReference>
<dbReference type="GO" id="GO:0006207">
    <property type="term" value="P:'de novo' pyrimidine nucleobase biosynthetic process"/>
    <property type="evidence" value="ECO:0007669"/>
    <property type="project" value="InterPro"/>
</dbReference>
<evidence type="ECO:0000259" key="13">
    <source>
        <dbReference type="Pfam" id="PF01180"/>
    </source>
</evidence>
<sequence length="312" mass="33721">MVNLSATFQNHTFANPLMNASGVHCYTTTQLDELLASSAGTLVTKSATMAYRQGNPKPRYRSLALGSINSMGLPNEGLPYYLDYVLAKQTQADVPTLFLSVAGISMQEDLDMLAQVDQSDFNGFTELNLSCPNVPGKPQVAYDFEATEKMLDSAFKLFHKPLGVKLPPYFDLAQFDIVAKILNQYPLAYINTINSVGNGLYIDVDSETVAIKPKGGFGGLGGAYVLPTALANVHAFRQRLNDSIAIIGTGGVQTGADVFAHILAGADLVQVGTQLAKDGPDVFARLTQELSDVMAQKDYHNLSDFKNNLKEL</sequence>
<evidence type="ECO:0000256" key="10">
    <source>
        <dbReference type="ARBA" id="ARBA00022643"/>
    </source>
</evidence>
<comment type="catalytic activity">
    <reaction evidence="1">
        <text>(S)-dihydroorotate + fumarate = orotate + succinate</text>
        <dbReference type="Rhea" id="RHEA:30059"/>
        <dbReference type="ChEBI" id="CHEBI:29806"/>
        <dbReference type="ChEBI" id="CHEBI:30031"/>
        <dbReference type="ChEBI" id="CHEBI:30839"/>
        <dbReference type="ChEBI" id="CHEBI:30864"/>
        <dbReference type="EC" id="1.3.98.1"/>
    </reaction>
</comment>
<dbReference type="FunFam" id="3.20.20.70:FF:000027">
    <property type="entry name" value="Dihydropyrimidine dehydrogenase [NADP(+)]"/>
    <property type="match status" value="1"/>
</dbReference>
<keyword evidence="9" id="KW-0285">Flavoprotein</keyword>
<evidence type="ECO:0000256" key="1">
    <source>
        <dbReference type="ARBA" id="ARBA00001694"/>
    </source>
</evidence>
<dbReference type="Pfam" id="PF01180">
    <property type="entry name" value="DHO_dh"/>
    <property type="match status" value="1"/>
</dbReference>
<feature type="domain" description="Dihydroorotate dehydrogenase catalytic" evidence="13">
    <location>
        <begin position="4"/>
        <end position="294"/>
    </location>
</feature>
<dbReference type="Gene3D" id="3.20.20.70">
    <property type="entry name" value="Aldolase class I"/>
    <property type="match status" value="1"/>
</dbReference>
<keyword evidence="12" id="KW-0560">Oxidoreductase</keyword>
<evidence type="ECO:0000256" key="11">
    <source>
        <dbReference type="ARBA" id="ARBA00022975"/>
    </source>
</evidence>
<keyword evidence="8" id="KW-0963">Cytoplasm</keyword>
<dbReference type="RefSeq" id="WP_082622588.1">
    <property type="nucleotide sequence ID" value="NZ_AZGA01000065.1"/>
</dbReference>
<comment type="cofactor">
    <cofactor evidence="2">
        <name>FMN</name>
        <dbReference type="ChEBI" id="CHEBI:58210"/>
    </cofactor>
</comment>
<comment type="pathway">
    <text evidence="4">Pyrimidine metabolism; UMP biosynthesis via de novo pathway.</text>
</comment>